<dbReference type="Proteomes" id="UP000225706">
    <property type="component" value="Unassembled WGS sequence"/>
</dbReference>
<protein>
    <submittedName>
        <fullName evidence="3">Zinc finger C4H2 domain-containing protein</fullName>
    </submittedName>
</protein>
<dbReference type="PANTHER" id="PTHR31058">
    <property type="entry name" value="ZINC FINGER C4H2 DOMAIN-CONTAINING PROTEIN"/>
    <property type="match status" value="1"/>
</dbReference>
<proteinExistence type="predicted"/>
<keyword evidence="4" id="KW-1185">Reference proteome</keyword>
<keyword evidence="1" id="KW-0175">Coiled coil</keyword>
<gene>
    <name evidence="3" type="primary">Zc4h2</name>
    <name evidence="3" type="ORF">AWC38_SpisGene6505</name>
</gene>
<accession>A0A2B4SIT2</accession>
<dbReference type="Pfam" id="PF10146">
    <property type="entry name" value="zf-C4H2"/>
    <property type="match status" value="2"/>
</dbReference>
<dbReference type="STRING" id="50429.A0A2B4SIT2"/>
<dbReference type="EMBL" id="LSMT01000077">
    <property type="protein sequence ID" value="PFX28790.1"/>
    <property type="molecule type" value="Genomic_DNA"/>
</dbReference>
<evidence type="ECO:0000259" key="2">
    <source>
        <dbReference type="PROSITE" id="PS51896"/>
    </source>
</evidence>
<reference evidence="4" key="1">
    <citation type="journal article" date="2017" name="bioRxiv">
        <title>Comparative analysis of the genomes of Stylophora pistillata and Acropora digitifera provides evidence for extensive differences between species of corals.</title>
        <authorList>
            <person name="Voolstra C.R."/>
            <person name="Li Y."/>
            <person name="Liew Y.J."/>
            <person name="Baumgarten S."/>
            <person name="Zoccola D."/>
            <person name="Flot J.-F."/>
            <person name="Tambutte S."/>
            <person name="Allemand D."/>
            <person name="Aranda M."/>
        </authorList>
    </citation>
    <scope>NUCLEOTIDE SEQUENCE [LARGE SCALE GENOMIC DNA]</scope>
</reference>
<dbReference type="GO" id="GO:0045666">
    <property type="term" value="P:positive regulation of neuron differentiation"/>
    <property type="evidence" value="ECO:0007669"/>
    <property type="project" value="TreeGrafter"/>
</dbReference>
<evidence type="ECO:0000313" key="3">
    <source>
        <dbReference type="EMBL" id="PFX28790.1"/>
    </source>
</evidence>
<dbReference type="PANTHER" id="PTHR31058:SF2">
    <property type="entry name" value="ZINC FINGER C4H2 DOMAIN-CONTAINING PROTEIN"/>
    <property type="match status" value="1"/>
</dbReference>
<dbReference type="GO" id="GO:0005634">
    <property type="term" value="C:nucleus"/>
    <property type="evidence" value="ECO:0007669"/>
    <property type="project" value="TreeGrafter"/>
</dbReference>
<evidence type="ECO:0000256" key="1">
    <source>
        <dbReference type="SAM" id="Coils"/>
    </source>
</evidence>
<dbReference type="InterPro" id="IPR044069">
    <property type="entry name" value="ZF_C4H2"/>
</dbReference>
<organism evidence="3 4">
    <name type="scientific">Stylophora pistillata</name>
    <name type="common">Smooth cauliflower coral</name>
    <dbReference type="NCBI Taxonomy" id="50429"/>
    <lineage>
        <taxon>Eukaryota</taxon>
        <taxon>Metazoa</taxon>
        <taxon>Cnidaria</taxon>
        <taxon>Anthozoa</taxon>
        <taxon>Hexacorallia</taxon>
        <taxon>Scleractinia</taxon>
        <taxon>Astrocoeniina</taxon>
        <taxon>Pocilloporidae</taxon>
        <taxon>Stylophora</taxon>
    </lineage>
</organism>
<dbReference type="InterPro" id="IPR018482">
    <property type="entry name" value="Znf-C4H2"/>
</dbReference>
<dbReference type="AlphaFoldDB" id="A0A2B4SIT2"/>
<feature type="domain" description="C4H2-type" evidence="2">
    <location>
        <begin position="159"/>
        <end position="201"/>
    </location>
</feature>
<dbReference type="PROSITE" id="PS51896">
    <property type="entry name" value="ZF_C4H2"/>
    <property type="match status" value="1"/>
</dbReference>
<sequence length="202" mass="23198">MASSPARDNEDDDYMRKLETIRDIRVKTSQLEKLKSQLIHELDVAEKESKLLKDYKGEMEALLHEKMAHVEELRLIHADINLPQTVSLETKSLYSLVWRTYILMLKCVRFLERAPPGWKPEPQEPPPPPVASQLAAAAAAAQQLVNKRGPPGERHFRQQQPPPMKACLSCHQQIHRNAPICPLCKAKSRSRHPKKTKRKHED</sequence>
<dbReference type="OrthoDB" id="20865at2759"/>
<evidence type="ECO:0000313" key="4">
    <source>
        <dbReference type="Proteomes" id="UP000225706"/>
    </source>
</evidence>
<feature type="coiled-coil region" evidence="1">
    <location>
        <begin position="28"/>
        <end position="72"/>
    </location>
</feature>
<name>A0A2B4SIT2_STYPI</name>
<comment type="caution">
    <text evidence="3">The sequence shown here is derived from an EMBL/GenBank/DDBJ whole genome shotgun (WGS) entry which is preliminary data.</text>
</comment>